<dbReference type="AlphaFoldDB" id="A0A9W8H362"/>
<keyword evidence="2" id="KW-1185">Reference proteome</keyword>
<dbReference type="Proteomes" id="UP001140011">
    <property type="component" value="Unassembled WGS sequence"/>
</dbReference>
<dbReference type="OrthoDB" id="5569414at2759"/>
<evidence type="ECO:0008006" key="3">
    <source>
        <dbReference type="Google" id="ProtNLM"/>
    </source>
</evidence>
<name>A0A9W8H362_9FUNG</name>
<dbReference type="GO" id="GO:0003676">
    <property type="term" value="F:nucleic acid binding"/>
    <property type="evidence" value="ECO:0007669"/>
    <property type="project" value="InterPro"/>
</dbReference>
<dbReference type="GO" id="GO:0008270">
    <property type="term" value="F:zinc ion binding"/>
    <property type="evidence" value="ECO:0007669"/>
    <property type="project" value="InterPro"/>
</dbReference>
<evidence type="ECO:0000313" key="2">
    <source>
        <dbReference type="Proteomes" id="UP001140011"/>
    </source>
</evidence>
<accession>A0A9W8H362</accession>
<dbReference type="InterPro" id="IPR036875">
    <property type="entry name" value="Znf_CCHC_sf"/>
</dbReference>
<protein>
    <recommendedName>
        <fullName evidence="3">CCHC-type domain-containing protein</fullName>
    </recommendedName>
</protein>
<sequence>MSEPTKVLFDGHNMPYRLWAGTIRNKLAGKECLEAITSKLYTVNADGEVDFSTTNAVKNGKAADIILSSLSVTLATRYADSTAYDMWMGLKNTFNVRTTNVLITELCDLLNSAMSPGDDPIKYWVESASKWNMFPNKDLDLKTVSVLVRLAGLSKEYSAVRDKYVNTNPKDLKEEDIFAAIKDMHTMRQVSGQSAGTYKMAATLPLMCQLCDTPGHAAKQCPSVVPRPSDNGNKGSSRQVLMGGLSHLVAHSKVVPSPMSGNPTAWMLDSGAMANTTPYREAFKSYSPSSGEIMGMSGETTKIHGVGCVDVGGTEGFG</sequence>
<evidence type="ECO:0000313" key="1">
    <source>
        <dbReference type="EMBL" id="KAJ2757040.1"/>
    </source>
</evidence>
<reference evidence="1" key="1">
    <citation type="submission" date="2022-07" db="EMBL/GenBank/DDBJ databases">
        <title>Phylogenomic reconstructions and comparative analyses of Kickxellomycotina fungi.</title>
        <authorList>
            <person name="Reynolds N.K."/>
            <person name="Stajich J.E."/>
            <person name="Barry K."/>
            <person name="Grigoriev I.V."/>
            <person name="Crous P."/>
            <person name="Smith M.E."/>
        </authorList>
    </citation>
    <scope>NUCLEOTIDE SEQUENCE</scope>
    <source>
        <strain evidence="1">BCRC 34297</strain>
    </source>
</reference>
<dbReference type="EMBL" id="JANBUH010000009">
    <property type="protein sequence ID" value="KAJ2757040.1"/>
    <property type="molecule type" value="Genomic_DNA"/>
</dbReference>
<gene>
    <name evidence="1" type="ORF">GGI19_000393</name>
</gene>
<comment type="caution">
    <text evidence="1">The sequence shown here is derived from an EMBL/GenBank/DDBJ whole genome shotgun (WGS) entry which is preliminary data.</text>
</comment>
<organism evidence="1 2">
    <name type="scientific">Coemansia pectinata</name>
    <dbReference type="NCBI Taxonomy" id="1052879"/>
    <lineage>
        <taxon>Eukaryota</taxon>
        <taxon>Fungi</taxon>
        <taxon>Fungi incertae sedis</taxon>
        <taxon>Zoopagomycota</taxon>
        <taxon>Kickxellomycotina</taxon>
        <taxon>Kickxellomycetes</taxon>
        <taxon>Kickxellales</taxon>
        <taxon>Kickxellaceae</taxon>
        <taxon>Coemansia</taxon>
    </lineage>
</organism>
<feature type="non-terminal residue" evidence="1">
    <location>
        <position position="318"/>
    </location>
</feature>
<proteinExistence type="predicted"/>
<dbReference type="SUPFAM" id="SSF57756">
    <property type="entry name" value="Retrovirus zinc finger-like domains"/>
    <property type="match status" value="1"/>
</dbReference>